<dbReference type="NCBIfam" id="NF009314">
    <property type="entry name" value="PRK12674.1-2"/>
    <property type="match status" value="1"/>
</dbReference>
<sequence length="130" mass="13464">MSALIAAALLLMGSVFCLVAAVGMLRLPDTLIRMHAATKAGTLGAGCILAAEAVMAADLGTTLKVAAVIVFLLLTAPVGAHLIGRAAYHRGIRLFEKTWIDELGDAMQRAPNGGKDADPIHAHEPDGPRS</sequence>
<keyword evidence="2" id="KW-0472">Membrane</keyword>
<evidence type="ECO:0008006" key="5">
    <source>
        <dbReference type="Google" id="ProtNLM"/>
    </source>
</evidence>
<dbReference type="Proteomes" id="UP000427769">
    <property type="component" value="Chromosome"/>
</dbReference>
<feature type="transmembrane region" description="Helical" evidence="2">
    <location>
        <begin position="65"/>
        <end position="84"/>
    </location>
</feature>
<accession>A0A5K7Z7T4</accession>
<dbReference type="Pfam" id="PF03334">
    <property type="entry name" value="PhaG_MnhG_YufB"/>
    <property type="match status" value="1"/>
</dbReference>
<gene>
    <name evidence="3" type="ORF">DSCW_33400</name>
</gene>
<name>A0A5K7Z7T4_9BACT</name>
<dbReference type="PANTHER" id="PTHR34703">
    <property type="entry name" value="ANTIPORTER SUBUNIT MNHG2-RELATED"/>
    <property type="match status" value="1"/>
</dbReference>
<dbReference type="InterPro" id="IPR005133">
    <property type="entry name" value="PhaG_MnhG_YufB"/>
</dbReference>
<keyword evidence="2" id="KW-1133">Transmembrane helix</keyword>
<dbReference type="NCBIfam" id="TIGR01300">
    <property type="entry name" value="CPA3_mnhG_phaG"/>
    <property type="match status" value="1"/>
</dbReference>
<organism evidence="3 4">
    <name type="scientific">Desulfosarcina widdelii</name>
    <dbReference type="NCBI Taxonomy" id="947919"/>
    <lineage>
        <taxon>Bacteria</taxon>
        <taxon>Pseudomonadati</taxon>
        <taxon>Thermodesulfobacteriota</taxon>
        <taxon>Desulfobacteria</taxon>
        <taxon>Desulfobacterales</taxon>
        <taxon>Desulfosarcinaceae</taxon>
        <taxon>Desulfosarcina</taxon>
    </lineage>
</organism>
<dbReference type="KEGG" id="dwd:DSCW_33400"/>
<evidence type="ECO:0000313" key="3">
    <source>
        <dbReference type="EMBL" id="BBO75923.1"/>
    </source>
</evidence>
<feature type="compositionally biased region" description="Basic and acidic residues" evidence="1">
    <location>
        <begin position="115"/>
        <end position="130"/>
    </location>
</feature>
<evidence type="ECO:0000256" key="2">
    <source>
        <dbReference type="SAM" id="Phobius"/>
    </source>
</evidence>
<dbReference type="AlphaFoldDB" id="A0A5K7Z7T4"/>
<dbReference type="OrthoDB" id="5346950at2"/>
<dbReference type="RefSeq" id="WP_155304796.1">
    <property type="nucleotide sequence ID" value="NZ_AP021875.1"/>
</dbReference>
<dbReference type="EMBL" id="AP021875">
    <property type="protein sequence ID" value="BBO75923.1"/>
    <property type="molecule type" value="Genomic_DNA"/>
</dbReference>
<proteinExistence type="predicted"/>
<evidence type="ECO:0000256" key="1">
    <source>
        <dbReference type="SAM" id="MobiDB-lite"/>
    </source>
</evidence>
<reference evidence="3 4" key="1">
    <citation type="submission" date="2019-11" db="EMBL/GenBank/DDBJ databases">
        <title>Comparative genomics of hydrocarbon-degrading Desulfosarcina strains.</title>
        <authorList>
            <person name="Watanabe M."/>
            <person name="Kojima H."/>
            <person name="Fukui M."/>
        </authorList>
    </citation>
    <scope>NUCLEOTIDE SEQUENCE [LARGE SCALE GENOMIC DNA]</scope>
    <source>
        <strain evidence="3 4">PP31</strain>
    </source>
</reference>
<evidence type="ECO:0000313" key="4">
    <source>
        <dbReference type="Proteomes" id="UP000427769"/>
    </source>
</evidence>
<protein>
    <recommendedName>
        <fullName evidence="5">Na+/H+ antiporter subunit G</fullName>
    </recommendedName>
</protein>
<dbReference type="GO" id="GO:0015385">
    <property type="term" value="F:sodium:proton antiporter activity"/>
    <property type="evidence" value="ECO:0007669"/>
    <property type="project" value="TreeGrafter"/>
</dbReference>
<keyword evidence="2" id="KW-0812">Transmembrane</keyword>
<dbReference type="PANTHER" id="PTHR34703:SF1">
    <property type="entry name" value="ANTIPORTER SUBUNIT MNHG2-RELATED"/>
    <property type="match status" value="1"/>
</dbReference>
<keyword evidence="4" id="KW-1185">Reference proteome</keyword>
<feature type="region of interest" description="Disordered" evidence="1">
    <location>
        <begin position="107"/>
        <end position="130"/>
    </location>
</feature>